<dbReference type="Pfam" id="PF00278">
    <property type="entry name" value="Orn_DAP_Arg_deC"/>
    <property type="match status" value="1"/>
</dbReference>
<feature type="binding site" evidence="5">
    <location>
        <position position="278"/>
    </location>
    <ligand>
        <name>substrate</name>
    </ligand>
</feature>
<dbReference type="SUPFAM" id="SSF50621">
    <property type="entry name" value="Alanine racemase C-terminal domain-like"/>
    <property type="match status" value="1"/>
</dbReference>
<feature type="binding site" evidence="5">
    <location>
        <begin position="275"/>
        <end position="278"/>
    </location>
    <ligand>
        <name>pyridoxal 5'-phosphate</name>
        <dbReference type="ChEBI" id="CHEBI:597326"/>
    </ligand>
</feature>
<evidence type="ECO:0000256" key="7">
    <source>
        <dbReference type="RuleBase" id="RU003738"/>
    </source>
</evidence>
<dbReference type="PANTHER" id="PTHR43727:SF2">
    <property type="entry name" value="GROUP IV DECARBOXYLASE"/>
    <property type="match status" value="1"/>
</dbReference>
<evidence type="ECO:0000256" key="6">
    <source>
        <dbReference type="NCBIfam" id="TIGR01048"/>
    </source>
</evidence>
<comment type="subunit">
    <text evidence="5">Homodimer.</text>
</comment>
<reference evidence="10" key="1">
    <citation type="journal article" date="2014" name="Int. J. Syst. Evol. Microbiol.">
        <title>Complete genome of a new Firmicutes species belonging to the dominant human colonic microbiota ('Ruminococcus bicirculans') reveals two chromosomes and a selective capacity to utilize plant glucans.</title>
        <authorList>
            <consortium name="NISC Comparative Sequencing Program"/>
            <person name="Wegmann U."/>
            <person name="Louis P."/>
            <person name="Goesmann A."/>
            <person name="Henrissat B."/>
            <person name="Duncan S.H."/>
            <person name="Flint H.J."/>
        </authorList>
    </citation>
    <scope>NUCLEOTIDE SEQUENCE</scope>
    <source>
        <strain evidence="10">NBRC 108216</strain>
    </source>
</reference>
<evidence type="ECO:0000256" key="5">
    <source>
        <dbReference type="HAMAP-Rule" id="MF_02120"/>
    </source>
</evidence>
<evidence type="ECO:0000256" key="3">
    <source>
        <dbReference type="ARBA" id="ARBA00022898"/>
    </source>
</evidence>
<dbReference type="Gene3D" id="3.20.20.10">
    <property type="entry name" value="Alanine racemase"/>
    <property type="match status" value="1"/>
</dbReference>
<dbReference type="SUPFAM" id="SSF51419">
    <property type="entry name" value="PLP-binding barrel"/>
    <property type="match status" value="1"/>
</dbReference>
<keyword evidence="5" id="KW-0028">Amino-acid biosynthesis</keyword>
<dbReference type="EMBL" id="BSNJ01000004">
    <property type="protein sequence ID" value="GLQ20957.1"/>
    <property type="molecule type" value="Genomic_DNA"/>
</dbReference>
<dbReference type="Gene3D" id="2.40.37.10">
    <property type="entry name" value="Lyase, Ornithine Decarboxylase, Chain A, domain 1"/>
    <property type="match status" value="1"/>
</dbReference>
<dbReference type="InterPro" id="IPR000183">
    <property type="entry name" value="Orn/DAP/Arg_de-COase"/>
</dbReference>
<dbReference type="PRINTS" id="PR01179">
    <property type="entry name" value="ODADCRBXLASE"/>
</dbReference>
<feature type="binding site" evidence="5">
    <location>
        <position position="375"/>
    </location>
    <ligand>
        <name>pyridoxal 5'-phosphate</name>
        <dbReference type="ChEBI" id="CHEBI:597326"/>
    </ligand>
</feature>
<feature type="binding site" evidence="5">
    <location>
        <position position="314"/>
    </location>
    <ligand>
        <name>substrate</name>
    </ligand>
</feature>
<dbReference type="InterPro" id="IPR002986">
    <property type="entry name" value="DAP_deCOOHase_LysA"/>
</dbReference>
<comment type="function">
    <text evidence="5">Specifically catalyzes the decarboxylation of meso-diaminopimelate (meso-DAP) to L-lysine.</text>
</comment>
<evidence type="ECO:0000256" key="2">
    <source>
        <dbReference type="ARBA" id="ARBA00022793"/>
    </source>
</evidence>
<dbReference type="PRINTS" id="PR01181">
    <property type="entry name" value="DAPDCRBXLASE"/>
</dbReference>
<evidence type="ECO:0000313" key="11">
    <source>
        <dbReference type="Proteomes" id="UP001161390"/>
    </source>
</evidence>
<comment type="pathway">
    <text evidence="5 7">Amino-acid biosynthesis; L-lysine biosynthesis via DAP pathway; L-lysine from DL-2,6-diaminopimelate: step 1/1.</text>
</comment>
<evidence type="ECO:0000313" key="10">
    <source>
        <dbReference type="EMBL" id="GLQ20957.1"/>
    </source>
</evidence>
<sequence>MRHFDYQSGDLHAEQVPLSRIAAEVGTPVYVYSSATLERHYRVFADSFEGLDTLVAYSVKANSNIAVLQTLAQLGAGADVVSGGELARALIAGIPGERIVFSGVGKTRAEMSAALDANIHVFNVESLPELHALNAVALSKGVQAPVAFRVNPDVSAGGHEKISTGKKENKFGIGWSRAEAAYAEAAALPGIEIVGVDVHIGSQIDALAPFEAAIRKVVGLIGRLRDQGHRIHLFDIGGGLGIPYGGNSRTPPLPADYGALVRRLTRDLDVQMVFEPGRMIAGNSGVLLSEVLYVKEGEDRHFLIIDAAMNDLLRPALYDAWHDVEPVHAPSPDAASQAYDIVGPICESGDTFAKARDLPPLSAGDLIVFHSAGAYGAAQSSQYNTRPLVPEVMVRGDAYRVIRERPTIADMLKTERLPDWPD</sequence>
<evidence type="ECO:0000256" key="4">
    <source>
        <dbReference type="ARBA" id="ARBA00023239"/>
    </source>
</evidence>
<organism evidence="10 11">
    <name type="scientific">Algimonas porphyrae</name>
    <dbReference type="NCBI Taxonomy" id="1128113"/>
    <lineage>
        <taxon>Bacteria</taxon>
        <taxon>Pseudomonadati</taxon>
        <taxon>Pseudomonadota</taxon>
        <taxon>Alphaproteobacteria</taxon>
        <taxon>Maricaulales</taxon>
        <taxon>Robiginitomaculaceae</taxon>
        <taxon>Algimonas</taxon>
    </lineage>
</organism>
<feature type="binding site" evidence="5">
    <location>
        <position position="239"/>
    </location>
    <ligand>
        <name>pyridoxal 5'-phosphate</name>
        <dbReference type="ChEBI" id="CHEBI:597326"/>
    </ligand>
</feature>
<dbReference type="PROSITE" id="PS00879">
    <property type="entry name" value="ODR_DC_2_2"/>
    <property type="match status" value="1"/>
</dbReference>
<dbReference type="InterPro" id="IPR029066">
    <property type="entry name" value="PLP-binding_barrel"/>
</dbReference>
<keyword evidence="2 5" id="KW-0210">Decarboxylase</keyword>
<dbReference type="InterPro" id="IPR009006">
    <property type="entry name" value="Ala_racemase/Decarboxylase_C"/>
</dbReference>
<name>A0ABQ5V1W7_9PROT</name>
<comment type="similarity">
    <text evidence="5">Belongs to the Orn/Lys/Arg decarboxylase class-II family. LysA subfamily.</text>
</comment>
<dbReference type="CDD" id="cd06828">
    <property type="entry name" value="PLPDE_III_DapDC"/>
    <property type="match status" value="1"/>
</dbReference>
<keyword evidence="4 5" id="KW-0456">Lyase</keyword>
<feature type="binding site" evidence="5">
    <location>
        <position position="347"/>
    </location>
    <ligand>
        <name>substrate</name>
    </ligand>
</feature>
<feature type="domain" description="Orn/DAP/Arg decarboxylase 2 N-terminal" evidence="9">
    <location>
        <begin position="35"/>
        <end position="281"/>
    </location>
</feature>
<proteinExistence type="inferred from homology"/>
<keyword evidence="11" id="KW-1185">Reference proteome</keyword>
<gene>
    <name evidence="5 10" type="primary">lysA</name>
    <name evidence="10" type="ORF">GCM10007854_19120</name>
</gene>
<dbReference type="EC" id="4.1.1.20" evidence="5 6"/>
<keyword evidence="5 7" id="KW-0457">Lysine biosynthesis</keyword>
<feature type="binding site" evidence="5">
    <location>
        <position position="318"/>
    </location>
    <ligand>
        <name>substrate</name>
    </ligand>
</feature>
<dbReference type="Proteomes" id="UP001161390">
    <property type="component" value="Unassembled WGS sequence"/>
</dbReference>
<dbReference type="InterPro" id="IPR022657">
    <property type="entry name" value="De-COase2_CS"/>
</dbReference>
<dbReference type="Pfam" id="PF02784">
    <property type="entry name" value="Orn_Arg_deC_N"/>
    <property type="match status" value="1"/>
</dbReference>
<reference evidence="10" key="2">
    <citation type="submission" date="2023-01" db="EMBL/GenBank/DDBJ databases">
        <title>Draft genome sequence of Algimonas porphyrae strain NBRC 108216.</title>
        <authorList>
            <person name="Sun Q."/>
            <person name="Mori K."/>
        </authorList>
    </citation>
    <scope>NUCLEOTIDE SEQUENCE</scope>
    <source>
        <strain evidence="10">NBRC 108216</strain>
    </source>
</reference>
<dbReference type="RefSeq" id="WP_284372034.1">
    <property type="nucleotide sequence ID" value="NZ_BSNJ01000004.1"/>
</dbReference>
<evidence type="ECO:0000259" key="8">
    <source>
        <dbReference type="Pfam" id="PF00278"/>
    </source>
</evidence>
<dbReference type="HAMAP" id="MF_02120">
    <property type="entry name" value="LysA"/>
    <property type="match status" value="1"/>
</dbReference>
<feature type="domain" description="Orn/DAP/Arg decarboxylase 2 C-terminal" evidence="8">
    <location>
        <begin position="30"/>
        <end position="373"/>
    </location>
</feature>
<dbReference type="NCBIfam" id="TIGR01048">
    <property type="entry name" value="lysA"/>
    <property type="match status" value="1"/>
</dbReference>
<comment type="cofactor">
    <cofactor evidence="1 5 7">
        <name>pyridoxal 5'-phosphate</name>
        <dbReference type="ChEBI" id="CHEBI:597326"/>
    </cofactor>
</comment>
<evidence type="ECO:0000256" key="1">
    <source>
        <dbReference type="ARBA" id="ARBA00001933"/>
    </source>
</evidence>
<dbReference type="InterPro" id="IPR022644">
    <property type="entry name" value="De-COase2_N"/>
</dbReference>
<protein>
    <recommendedName>
        <fullName evidence="5 6">Diaminopimelate decarboxylase</fullName>
        <shortName evidence="5">DAP decarboxylase</shortName>
        <shortName evidence="5">DAPDC</shortName>
        <ecNumber evidence="5 6">4.1.1.20</ecNumber>
    </recommendedName>
</protein>
<accession>A0ABQ5V1W7</accession>
<dbReference type="PANTHER" id="PTHR43727">
    <property type="entry name" value="DIAMINOPIMELATE DECARBOXYLASE"/>
    <property type="match status" value="1"/>
</dbReference>
<comment type="catalytic activity">
    <reaction evidence="5 7">
        <text>meso-2,6-diaminopimelate + H(+) = L-lysine + CO2</text>
        <dbReference type="Rhea" id="RHEA:15101"/>
        <dbReference type="ChEBI" id="CHEBI:15378"/>
        <dbReference type="ChEBI" id="CHEBI:16526"/>
        <dbReference type="ChEBI" id="CHEBI:32551"/>
        <dbReference type="ChEBI" id="CHEBI:57791"/>
        <dbReference type="EC" id="4.1.1.20"/>
    </reaction>
</comment>
<keyword evidence="3 5" id="KW-0663">Pyridoxal phosphate</keyword>
<comment type="caution">
    <text evidence="10">The sequence shown here is derived from an EMBL/GenBank/DDBJ whole genome shotgun (WGS) entry which is preliminary data.</text>
</comment>
<feature type="binding site" evidence="5">
    <location>
        <position position="375"/>
    </location>
    <ligand>
        <name>substrate</name>
    </ligand>
</feature>
<feature type="modified residue" description="N6-(pyridoxal phosphate)lysine" evidence="5">
    <location>
        <position position="60"/>
    </location>
</feature>
<dbReference type="InterPro" id="IPR022643">
    <property type="entry name" value="De-COase2_C"/>
</dbReference>
<evidence type="ECO:0000259" key="9">
    <source>
        <dbReference type="Pfam" id="PF02784"/>
    </source>
</evidence>